<keyword evidence="2" id="KW-1185">Reference proteome</keyword>
<evidence type="ECO:0000313" key="2">
    <source>
        <dbReference type="Proteomes" id="UP000055048"/>
    </source>
</evidence>
<reference evidence="1 2" key="1">
    <citation type="submission" date="2015-01" db="EMBL/GenBank/DDBJ databases">
        <title>Evolution of Trichinella species and genotypes.</title>
        <authorList>
            <person name="Korhonen P.K."/>
            <person name="Edoardo P."/>
            <person name="Giuseppe L.R."/>
            <person name="Gasser R.B."/>
        </authorList>
    </citation>
    <scope>NUCLEOTIDE SEQUENCE [LARGE SCALE GENOMIC DNA]</scope>
    <source>
        <strain evidence="1">ISS417</strain>
    </source>
</reference>
<sequence>MRKKITSCLNGLLIKIHCYSTSQQQICMGMDVWLLSENNAEVVCVVSAETEIVKNERNAVLDSDLCPGPRPKDAALINHATLTTPDNTKHPKLKKDVTMGFRPRLTISNEFTTETVDNHNARVRETGKRYPSKSCRTNTKTIGQKLRIHLILFTKIVLYFCQLSTQFLCVHGFVEDQYHCIVLCSTLLGNLRVLQSNLAAPESH</sequence>
<dbReference type="Proteomes" id="UP000055048">
    <property type="component" value="Unassembled WGS sequence"/>
</dbReference>
<proteinExistence type="predicted"/>
<name>A0A0V0TN54_9BILA</name>
<gene>
    <name evidence="1" type="ORF">T05_5539</name>
</gene>
<dbReference type="OrthoDB" id="5913039at2759"/>
<accession>A0A0V0TN54</accession>
<protein>
    <submittedName>
        <fullName evidence="1">Uncharacterized protein</fullName>
    </submittedName>
</protein>
<comment type="caution">
    <text evidence="1">The sequence shown here is derived from an EMBL/GenBank/DDBJ whole genome shotgun (WGS) entry which is preliminary data.</text>
</comment>
<dbReference type="EMBL" id="JYDJ01000198">
    <property type="protein sequence ID" value="KRX40489.1"/>
    <property type="molecule type" value="Genomic_DNA"/>
</dbReference>
<evidence type="ECO:0000313" key="1">
    <source>
        <dbReference type="EMBL" id="KRX40489.1"/>
    </source>
</evidence>
<organism evidence="1 2">
    <name type="scientific">Trichinella murrelli</name>
    <dbReference type="NCBI Taxonomy" id="144512"/>
    <lineage>
        <taxon>Eukaryota</taxon>
        <taxon>Metazoa</taxon>
        <taxon>Ecdysozoa</taxon>
        <taxon>Nematoda</taxon>
        <taxon>Enoplea</taxon>
        <taxon>Dorylaimia</taxon>
        <taxon>Trichinellida</taxon>
        <taxon>Trichinellidae</taxon>
        <taxon>Trichinella</taxon>
    </lineage>
</organism>
<dbReference type="AlphaFoldDB" id="A0A0V0TN54"/>